<organism evidence="1 2">
    <name type="scientific">Trachymyrmex septentrionalis</name>
    <dbReference type="NCBI Taxonomy" id="34720"/>
    <lineage>
        <taxon>Eukaryota</taxon>
        <taxon>Metazoa</taxon>
        <taxon>Ecdysozoa</taxon>
        <taxon>Arthropoda</taxon>
        <taxon>Hexapoda</taxon>
        <taxon>Insecta</taxon>
        <taxon>Pterygota</taxon>
        <taxon>Neoptera</taxon>
        <taxon>Endopterygota</taxon>
        <taxon>Hymenoptera</taxon>
        <taxon>Apocrita</taxon>
        <taxon>Aculeata</taxon>
        <taxon>Formicoidea</taxon>
        <taxon>Formicidae</taxon>
        <taxon>Myrmicinae</taxon>
        <taxon>Trachymyrmex</taxon>
    </lineage>
</organism>
<dbReference type="AlphaFoldDB" id="A0A195F2K3"/>
<evidence type="ECO:0000313" key="1">
    <source>
        <dbReference type="EMBL" id="KYN34800.1"/>
    </source>
</evidence>
<reference evidence="1 2" key="1">
    <citation type="submission" date="2016-03" db="EMBL/GenBank/DDBJ databases">
        <title>Trachymyrmex septentrionalis WGS genome.</title>
        <authorList>
            <person name="Nygaard S."/>
            <person name="Hu H."/>
            <person name="Boomsma J."/>
            <person name="Zhang G."/>
        </authorList>
    </citation>
    <scope>NUCLEOTIDE SEQUENCE [LARGE SCALE GENOMIC DNA]</scope>
    <source>
        <strain evidence="1">Tsep2-gDNA-1</strain>
        <tissue evidence="1">Whole body</tissue>
    </source>
</reference>
<accession>A0A195F2K3</accession>
<sequence>MRSGQLGKPGHGMGREIYKFSYRRSHPWDLRLMGRAGYRYEVPRSSTTFSVLYPLRNNRIVIGDLWRTYGLFYNDYIGVLRYVVACRDVVLGKQQRGKFISDWPRLILLCTRTRALFFLIQARAQGCILLLASSGGRPSIACHTALYGLISSYGLRTARMHSAAAVAAAVALLRLEHLEKRGGGGSIFGGALRTVESNYNVDVTRQSNRGGDEHTTNPSGSLIVKVSTTRPCRYRSVDIGPANNERE</sequence>
<evidence type="ECO:0000313" key="2">
    <source>
        <dbReference type="Proteomes" id="UP000078541"/>
    </source>
</evidence>
<dbReference type="Proteomes" id="UP000078541">
    <property type="component" value="Unassembled WGS sequence"/>
</dbReference>
<gene>
    <name evidence="1" type="ORF">ALC56_10768</name>
</gene>
<keyword evidence="2" id="KW-1185">Reference proteome</keyword>
<dbReference type="EMBL" id="KQ981855">
    <property type="protein sequence ID" value="KYN34800.1"/>
    <property type="molecule type" value="Genomic_DNA"/>
</dbReference>
<proteinExistence type="predicted"/>
<protein>
    <submittedName>
        <fullName evidence="1">Uncharacterized protein</fullName>
    </submittedName>
</protein>
<name>A0A195F2K3_9HYME</name>